<sequence length="106" mass="11975">MLTYDEIQQVDALSKDIASAIEIESYDLASNLLTKRLAILKIIDVKVKEDNLSGDSLTAYHDFLRSIQVFDLPLMQVATNARQNHLEKSSKQAKRKVAINAYKSHI</sequence>
<name>A0A919BC09_9GAMM</name>
<comment type="caution">
    <text evidence="1">The sequence shown here is derived from an EMBL/GenBank/DDBJ whole genome shotgun (WGS) entry which is preliminary data.</text>
</comment>
<protein>
    <submittedName>
        <fullName evidence="1">Uncharacterized protein</fullName>
    </submittedName>
</protein>
<organism evidence="1 2">
    <name type="scientific">Thalassotalea marina</name>
    <dbReference type="NCBI Taxonomy" id="1673741"/>
    <lineage>
        <taxon>Bacteria</taxon>
        <taxon>Pseudomonadati</taxon>
        <taxon>Pseudomonadota</taxon>
        <taxon>Gammaproteobacteria</taxon>
        <taxon>Alteromonadales</taxon>
        <taxon>Colwelliaceae</taxon>
        <taxon>Thalassotalea</taxon>
    </lineage>
</organism>
<gene>
    <name evidence="1" type="ORF">GCM10017161_04460</name>
</gene>
<reference evidence="1" key="1">
    <citation type="journal article" date="2014" name="Int. J. Syst. Evol. Microbiol.">
        <title>Complete genome sequence of Corynebacterium casei LMG S-19264T (=DSM 44701T), isolated from a smear-ripened cheese.</title>
        <authorList>
            <consortium name="US DOE Joint Genome Institute (JGI-PGF)"/>
            <person name="Walter F."/>
            <person name="Albersmeier A."/>
            <person name="Kalinowski J."/>
            <person name="Ruckert C."/>
        </authorList>
    </citation>
    <scope>NUCLEOTIDE SEQUENCE</scope>
    <source>
        <strain evidence="1">KCTC 42731</strain>
    </source>
</reference>
<proteinExistence type="predicted"/>
<accession>A0A919BC09</accession>
<dbReference type="Proteomes" id="UP000623842">
    <property type="component" value="Unassembled WGS sequence"/>
</dbReference>
<dbReference type="EMBL" id="BNCK01000001">
    <property type="protein sequence ID" value="GHF80303.1"/>
    <property type="molecule type" value="Genomic_DNA"/>
</dbReference>
<evidence type="ECO:0000313" key="2">
    <source>
        <dbReference type="Proteomes" id="UP000623842"/>
    </source>
</evidence>
<evidence type="ECO:0000313" key="1">
    <source>
        <dbReference type="EMBL" id="GHF80303.1"/>
    </source>
</evidence>
<reference evidence="1" key="2">
    <citation type="submission" date="2020-09" db="EMBL/GenBank/DDBJ databases">
        <authorList>
            <person name="Sun Q."/>
            <person name="Kim S."/>
        </authorList>
    </citation>
    <scope>NUCLEOTIDE SEQUENCE</scope>
    <source>
        <strain evidence="1">KCTC 42731</strain>
    </source>
</reference>
<dbReference type="RefSeq" id="WP_189767077.1">
    <property type="nucleotide sequence ID" value="NZ_BNCK01000001.1"/>
</dbReference>
<keyword evidence="2" id="KW-1185">Reference proteome</keyword>
<dbReference type="AlphaFoldDB" id="A0A919BC09"/>